<feature type="transmembrane region" description="Helical" evidence="1">
    <location>
        <begin position="43"/>
        <end position="61"/>
    </location>
</feature>
<dbReference type="EMBL" id="LNQL01000001">
    <property type="protein sequence ID" value="KSU50340.1"/>
    <property type="molecule type" value="Genomic_DNA"/>
</dbReference>
<dbReference type="Pfam" id="PF02681">
    <property type="entry name" value="DUF212"/>
    <property type="match status" value="1"/>
</dbReference>
<keyword evidence="1" id="KW-1133">Transmembrane helix</keyword>
<evidence type="ECO:0000256" key="1">
    <source>
        <dbReference type="SAM" id="Phobius"/>
    </source>
</evidence>
<comment type="caution">
    <text evidence="2">The sequence shown here is derived from an EMBL/GenBank/DDBJ whole genome shotgun (WGS) entry which is preliminary data.</text>
</comment>
<dbReference type="PANTHER" id="PTHR31446">
    <property type="entry name" value="ACID PHOSPHATASE/VANADIUM-DEPENDENT HALOPEROXIDASE-RELATED PROTEIN"/>
    <property type="match status" value="1"/>
</dbReference>
<evidence type="ECO:0000313" key="4">
    <source>
        <dbReference type="Proteomes" id="UP000053797"/>
    </source>
</evidence>
<name>A0A0V8GJ96_9BACL</name>
<dbReference type="AlphaFoldDB" id="A0A0V8GJ96"/>
<dbReference type="Proteomes" id="UP000053797">
    <property type="component" value="Unassembled WGS sequence"/>
</dbReference>
<organism evidence="2 4">
    <name type="scientific">Exiguobacterium indicum</name>
    <dbReference type="NCBI Taxonomy" id="296995"/>
    <lineage>
        <taxon>Bacteria</taxon>
        <taxon>Bacillati</taxon>
        <taxon>Bacillota</taxon>
        <taxon>Bacilli</taxon>
        <taxon>Bacillales</taxon>
        <taxon>Bacillales Family XII. Incertae Sedis</taxon>
        <taxon>Exiguobacterium</taxon>
    </lineage>
</organism>
<dbReference type="RefSeq" id="WP_023469031.1">
    <property type="nucleotide sequence ID" value="NZ_FMYN01000001.1"/>
</dbReference>
<feature type="transmembrane region" description="Helical" evidence="1">
    <location>
        <begin position="68"/>
        <end position="90"/>
    </location>
</feature>
<evidence type="ECO:0000313" key="5">
    <source>
        <dbReference type="Proteomes" id="UP000072605"/>
    </source>
</evidence>
<feature type="transmembrane region" description="Helical" evidence="1">
    <location>
        <begin position="120"/>
        <end position="140"/>
    </location>
</feature>
<dbReference type="OrthoDB" id="9792681at2"/>
<reference evidence="2 4" key="1">
    <citation type="journal article" date="2015" name="Int. J. Syst. Evol. Microbiol.">
        <title>Exiguobacterium enclense sp. nov., isolated from sediment.</title>
        <authorList>
            <person name="Dastager S.G."/>
            <person name="Mawlankar R."/>
            <person name="Sonalkar V.V."/>
            <person name="Thorat M.N."/>
            <person name="Mual P."/>
            <person name="Verma A."/>
            <person name="Krishnamurthi S."/>
            <person name="Tang S.K."/>
            <person name="Li W.J."/>
        </authorList>
    </citation>
    <scope>NUCLEOTIDE SEQUENCE [LARGE SCALE GENOMIC DNA]</scope>
    <source>
        <strain evidence="2 4">NIO-1109</strain>
    </source>
</reference>
<dbReference type="PANTHER" id="PTHR31446:SF29">
    <property type="entry name" value="ACID PHOSPHATASE_VANADIUM-DEPENDENT HALOPEROXIDASE-RELATED PROTEIN"/>
    <property type="match status" value="1"/>
</dbReference>
<reference evidence="3 5" key="2">
    <citation type="journal article" date="2016" name="Front. Microbiol.">
        <title>Genomic Resource of Rice Seed Associated Bacteria.</title>
        <authorList>
            <person name="Midha S."/>
            <person name="Bansal K."/>
            <person name="Sharma S."/>
            <person name="Kumar N."/>
            <person name="Patil P.P."/>
            <person name="Chaudhry V."/>
            <person name="Patil P.B."/>
        </authorList>
    </citation>
    <scope>NUCLEOTIDE SEQUENCE [LARGE SCALE GENOMIC DNA]</scope>
    <source>
        <strain evidence="3 5">RSA11</strain>
    </source>
</reference>
<gene>
    <name evidence="2" type="ORF">AS033_02875</name>
    <name evidence="3" type="ORF">RSA11_10815</name>
</gene>
<proteinExistence type="predicted"/>
<evidence type="ECO:0000313" key="3">
    <source>
        <dbReference type="EMBL" id="KTR26196.1"/>
    </source>
</evidence>
<keyword evidence="1" id="KW-0472">Membrane</keyword>
<accession>A0A0V8GJ96</accession>
<keyword evidence="1" id="KW-0812">Transmembrane</keyword>
<sequence length="141" mass="15480">MEWNHPLFAAITAWFIAQAAKLVTSLVRTRKFDLEIMFASGGMPSSHSSTVVALAVVIGFQEGFSSSIFALAVIFATIIMYDATGVRQAVGVQAKLLNDYFKGIRHETPLLNELVGHTEFQVFVGLLLGLVVGLLWPVFFF</sequence>
<evidence type="ECO:0000313" key="2">
    <source>
        <dbReference type="EMBL" id="KSU50340.1"/>
    </source>
</evidence>
<dbReference type="InterPro" id="IPR003832">
    <property type="entry name" value="DUF212"/>
</dbReference>
<dbReference type="EMBL" id="LDQV01000025">
    <property type="protein sequence ID" value="KTR26196.1"/>
    <property type="molecule type" value="Genomic_DNA"/>
</dbReference>
<dbReference type="Proteomes" id="UP000072605">
    <property type="component" value="Unassembled WGS sequence"/>
</dbReference>
<protein>
    <submittedName>
        <fullName evidence="3">Membrane protein</fullName>
    </submittedName>
</protein>